<accession>A0A3N6N270</accession>
<dbReference type="PROSITE" id="PS51819">
    <property type="entry name" value="VOC"/>
    <property type="match status" value="2"/>
</dbReference>
<dbReference type="PROSITE" id="PS00934">
    <property type="entry name" value="GLYOXALASE_I_1"/>
    <property type="match status" value="1"/>
</dbReference>
<evidence type="ECO:0000313" key="3">
    <source>
        <dbReference type="EMBL" id="RQG92112.1"/>
    </source>
</evidence>
<dbReference type="Gene3D" id="3.10.180.10">
    <property type="entry name" value="2,3-Dihydroxybiphenyl 1,2-Dioxygenase, domain 1"/>
    <property type="match status" value="2"/>
</dbReference>
<dbReference type="SUPFAM" id="SSF54593">
    <property type="entry name" value="Glyoxalase/Bleomycin resistance protein/Dihydroxybiphenyl dioxygenase"/>
    <property type="match status" value="2"/>
</dbReference>
<gene>
    <name evidence="3" type="ORF">EA473_17820</name>
</gene>
<sequence>MTTPSGSLPNETRLGRTALRTADRAELVAFYRDVVGLDVLSESGSTTSLGVDETVLVVVISDEDARPRDRREAGLFHTAFRVPGRAALGDALARIRDRWRLEGASDHGFSEALYLSDPDGNGVEIYRDRPRAEWPRADDGSYVAPSEPLDLDGIAAEVATEAASTAPPETDVGHVHLEVSSIDAARAFYVEALGFDAMITNGSSMLFVSAGGYHHHVGLNTWKGRTQSIADDSRGLAWFEVVVPDAAVATIRERLESEELRETDDERGFAVADPDGIGVRIVSGE</sequence>
<dbReference type="GO" id="GO:0046872">
    <property type="term" value="F:metal ion binding"/>
    <property type="evidence" value="ECO:0007669"/>
    <property type="project" value="UniProtKB-KW"/>
</dbReference>
<comment type="caution">
    <text evidence="3">The sequence shown here is derived from an EMBL/GenBank/DDBJ whole genome shotgun (WGS) entry which is preliminary data.</text>
</comment>
<dbReference type="PANTHER" id="PTHR43279">
    <property type="entry name" value="CATECHOL-2,3-DIOXYGENASE"/>
    <property type="match status" value="1"/>
</dbReference>
<protein>
    <submittedName>
        <fullName evidence="3">VOC family protein</fullName>
    </submittedName>
</protein>
<dbReference type="AlphaFoldDB" id="A0A3N6N270"/>
<evidence type="ECO:0000313" key="4">
    <source>
        <dbReference type="Proteomes" id="UP000282323"/>
    </source>
</evidence>
<dbReference type="RefSeq" id="WP_124196934.1">
    <property type="nucleotide sequence ID" value="NZ_REGA01000018.1"/>
</dbReference>
<dbReference type="OrthoDB" id="37941at2157"/>
<dbReference type="Pfam" id="PF00903">
    <property type="entry name" value="Glyoxalase"/>
    <property type="match status" value="2"/>
</dbReference>
<reference evidence="3 4" key="1">
    <citation type="submission" date="2018-10" db="EMBL/GenBank/DDBJ databases">
        <title>Natrarchaeobius chitinivorans gen. nov., sp. nov., and Natrarchaeobius haloalkaliphilus sp. nov., alkaliphilic, chitin-utilizing haloarchaea from hypersaline alkaline lakes.</title>
        <authorList>
            <person name="Sorokin D.Y."/>
            <person name="Elcheninov A.G."/>
            <person name="Kostrikina N.A."/>
            <person name="Bale N.J."/>
            <person name="Sinninghe Damste J.S."/>
            <person name="Khijniak T.V."/>
            <person name="Kublanov I.V."/>
            <person name="Toshchakov S.V."/>
        </authorList>
    </citation>
    <scope>NUCLEOTIDE SEQUENCE [LARGE SCALE GENOMIC DNA]</scope>
    <source>
        <strain evidence="3 4">AArcht4T</strain>
    </source>
</reference>
<feature type="domain" description="VOC" evidence="2">
    <location>
        <begin position="171"/>
        <end position="284"/>
    </location>
</feature>
<feature type="domain" description="VOC" evidence="2">
    <location>
        <begin position="13"/>
        <end position="128"/>
    </location>
</feature>
<keyword evidence="1" id="KW-0479">Metal-binding</keyword>
<dbReference type="InterPro" id="IPR004360">
    <property type="entry name" value="Glyas_Fos-R_dOase_dom"/>
</dbReference>
<proteinExistence type="predicted"/>
<keyword evidence="4" id="KW-1185">Reference proteome</keyword>
<evidence type="ECO:0000256" key="1">
    <source>
        <dbReference type="ARBA" id="ARBA00022723"/>
    </source>
</evidence>
<dbReference type="InterPro" id="IPR018146">
    <property type="entry name" value="Glyoxalase_1_CS"/>
</dbReference>
<dbReference type="Proteomes" id="UP000282323">
    <property type="component" value="Unassembled WGS sequence"/>
</dbReference>
<dbReference type="InterPro" id="IPR037523">
    <property type="entry name" value="VOC_core"/>
</dbReference>
<name>A0A3N6N270_NATCH</name>
<dbReference type="InterPro" id="IPR029068">
    <property type="entry name" value="Glyas_Bleomycin-R_OHBP_Dase"/>
</dbReference>
<dbReference type="GO" id="GO:0004462">
    <property type="term" value="F:lactoylglutathione lyase activity"/>
    <property type="evidence" value="ECO:0007669"/>
    <property type="project" value="InterPro"/>
</dbReference>
<dbReference type="EMBL" id="REGA01000018">
    <property type="protein sequence ID" value="RQG92112.1"/>
    <property type="molecule type" value="Genomic_DNA"/>
</dbReference>
<dbReference type="PANTHER" id="PTHR43279:SF1">
    <property type="entry name" value="CATECHOL-2,3-DIOXYGENASE"/>
    <property type="match status" value="1"/>
</dbReference>
<organism evidence="3 4">
    <name type="scientific">Natrarchaeobius chitinivorans</name>
    <dbReference type="NCBI Taxonomy" id="1679083"/>
    <lineage>
        <taxon>Archaea</taxon>
        <taxon>Methanobacteriati</taxon>
        <taxon>Methanobacteriota</taxon>
        <taxon>Stenosarchaea group</taxon>
        <taxon>Halobacteria</taxon>
        <taxon>Halobacteriales</taxon>
        <taxon>Natrialbaceae</taxon>
        <taxon>Natrarchaeobius</taxon>
    </lineage>
</organism>
<evidence type="ECO:0000259" key="2">
    <source>
        <dbReference type="PROSITE" id="PS51819"/>
    </source>
</evidence>